<evidence type="ECO:0000313" key="1">
    <source>
        <dbReference type="EMBL" id="UPT22244.1"/>
    </source>
</evidence>
<accession>A0ABY4L457</accession>
<proteinExistence type="predicted"/>
<name>A0ABY4L457_THEAE</name>
<protein>
    <submittedName>
        <fullName evidence="1">Uncharacterized protein</fullName>
    </submittedName>
</protein>
<evidence type="ECO:0000313" key="2">
    <source>
        <dbReference type="Proteomes" id="UP000832041"/>
    </source>
</evidence>
<dbReference type="Proteomes" id="UP000832041">
    <property type="component" value="Chromosome"/>
</dbReference>
<gene>
    <name evidence="1" type="ORF">FOF52_15785</name>
</gene>
<dbReference type="EMBL" id="CP051627">
    <property type="protein sequence ID" value="UPT22244.1"/>
    <property type="molecule type" value="Genomic_DNA"/>
</dbReference>
<dbReference type="RefSeq" id="WP_248590724.1">
    <property type="nucleotide sequence ID" value="NZ_BAABEB010000005.1"/>
</dbReference>
<reference evidence="1 2" key="1">
    <citation type="submission" date="2020-04" db="EMBL/GenBank/DDBJ databases">
        <title>Thermobifida alba genome sequencing and assembly.</title>
        <authorList>
            <person name="Luzics S."/>
            <person name="Horvath B."/>
            <person name="Nagy I."/>
            <person name="Toth A."/>
            <person name="Nagy I."/>
            <person name="Kukolya J."/>
        </authorList>
    </citation>
    <scope>NUCLEOTIDE SEQUENCE [LARGE SCALE GENOMIC DNA]</scope>
    <source>
        <strain evidence="1 2">DSM 43795</strain>
    </source>
</reference>
<sequence>MLTSVVRTTVPLIVGALSAFAATRLGIDLPEAALTEVVTVLVAGVYYTAVRVLEERVSPAFGRVLLGLGLRGTPKYDLASPS</sequence>
<keyword evidence="2" id="KW-1185">Reference proteome</keyword>
<organism evidence="1 2">
    <name type="scientific">Thermobifida alba</name>
    <name type="common">Thermomonospora alba</name>
    <dbReference type="NCBI Taxonomy" id="53522"/>
    <lineage>
        <taxon>Bacteria</taxon>
        <taxon>Bacillati</taxon>
        <taxon>Actinomycetota</taxon>
        <taxon>Actinomycetes</taxon>
        <taxon>Streptosporangiales</taxon>
        <taxon>Nocardiopsidaceae</taxon>
        <taxon>Thermobifida</taxon>
    </lineage>
</organism>